<dbReference type="InterPro" id="IPR007053">
    <property type="entry name" value="LRAT_dom"/>
</dbReference>
<dbReference type="EMBL" id="JBANAX010000226">
    <property type="protein sequence ID" value="KAL1218094.1"/>
    <property type="molecule type" value="Genomic_DNA"/>
</dbReference>
<dbReference type="PANTHER" id="PTHR46137">
    <property type="entry name" value="OS05G0310600 PROTEIN"/>
    <property type="match status" value="1"/>
</dbReference>
<dbReference type="PANTHER" id="PTHR46137:SF19">
    <property type="entry name" value="GB|AAF32477.1"/>
    <property type="match status" value="1"/>
</dbReference>
<name>A0ABD1BLT0_CARAN</name>
<protein>
    <submittedName>
        <fullName evidence="2">Protein LEAD-SENSITIVE 1</fullName>
    </submittedName>
</protein>
<gene>
    <name evidence="2" type="ORF">V5N11_004789</name>
</gene>
<dbReference type="Proteomes" id="UP001558713">
    <property type="component" value="Unassembled WGS sequence"/>
</dbReference>
<keyword evidence="3" id="KW-1185">Reference proteome</keyword>
<comment type="caution">
    <text evidence="2">The sequence shown here is derived from an EMBL/GenBank/DDBJ whole genome shotgun (WGS) entry which is preliminary data.</text>
</comment>
<organism evidence="2 3">
    <name type="scientific">Cardamine amara subsp. amara</name>
    <dbReference type="NCBI Taxonomy" id="228776"/>
    <lineage>
        <taxon>Eukaryota</taxon>
        <taxon>Viridiplantae</taxon>
        <taxon>Streptophyta</taxon>
        <taxon>Embryophyta</taxon>
        <taxon>Tracheophyta</taxon>
        <taxon>Spermatophyta</taxon>
        <taxon>Magnoliopsida</taxon>
        <taxon>eudicotyledons</taxon>
        <taxon>Gunneridae</taxon>
        <taxon>Pentapetalae</taxon>
        <taxon>rosids</taxon>
        <taxon>malvids</taxon>
        <taxon>Brassicales</taxon>
        <taxon>Brassicaceae</taxon>
        <taxon>Cardamineae</taxon>
        <taxon>Cardamine</taxon>
    </lineage>
</organism>
<proteinExistence type="predicted"/>
<dbReference type="AlphaFoldDB" id="A0ABD1BLT0"/>
<sequence length="206" mass="22233">MIHGSGIYIGDEKVIHFNGGGGQKTGTQTFLDKITNRLVLKHGGNHKQPCPKCGDQSNLEGVISSCLDCFLAGGNMCIYLFEYSVSPAVFLSKPRRGTCTTAPSDPCDVVFYRAKILLLLNGFGAYHVLENNCEDFAIYCKTSLLVGKNDVLGRGGQAHVVSVVGFISQLFNPILSKAFSLTADVGVKKDAMKVPVERLVARSKKT</sequence>
<accession>A0ABD1BLT0</accession>
<dbReference type="Pfam" id="PF04970">
    <property type="entry name" value="LRAT"/>
    <property type="match status" value="1"/>
</dbReference>
<feature type="domain" description="LRAT" evidence="1">
    <location>
        <begin position="1"/>
        <end position="149"/>
    </location>
</feature>
<dbReference type="PROSITE" id="PS51934">
    <property type="entry name" value="LRAT"/>
    <property type="match status" value="1"/>
</dbReference>
<evidence type="ECO:0000259" key="1">
    <source>
        <dbReference type="PROSITE" id="PS51934"/>
    </source>
</evidence>
<reference evidence="2 3" key="1">
    <citation type="submission" date="2024-04" db="EMBL/GenBank/DDBJ databases">
        <title>Genome assembly C_amara_ONT_v2.</title>
        <authorList>
            <person name="Yant L."/>
            <person name="Moore C."/>
            <person name="Slenker M."/>
        </authorList>
    </citation>
    <scope>NUCLEOTIDE SEQUENCE [LARGE SCALE GENOMIC DNA]</scope>
    <source>
        <tissue evidence="2">Leaf</tissue>
    </source>
</reference>
<dbReference type="Gene3D" id="3.90.1720.10">
    <property type="entry name" value="endopeptidase domain like (from Nostoc punctiforme)"/>
    <property type="match status" value="1"/>
</dbReference>
<evidence type="ECO:0000313" key="2">
    <source>
        <dbReference type="EMBL" id="KAL1218094.1"/>
    </source>
</evidence>
<evidence type="ECO:0000313" key="3">
    <source>
        <dbReference type="Proteomes" id="UP001558713"/>
    </source>
</evidence>